<gene>
    <name evidence="3" type="ORF">L873DRAFT_1684980</name>
</gene>
<keyword evidence="4" id="KW-1185">Reference proteome</keyword>
<feature type="region of interest" description="Disordered" evidence="1">
    <location>
        <begin position="64"/>
        <end position="97"/>
    </location>
</feature>
<evidence type="ECO:0000259" key="2">
    <source>
        <dbReference type="Pfam" id="PF06911"/>
    </source>
</evidence>
<evidence type="ECO:0000313" key="3">
    <source>
        <dbReference type="EMBL" id="RPA99036.1"/>
    </source>
</evidence>
<feature type="domain" description="Senescence" evidence="2">
    <location>
        <begin position="129"/>
        <end position="312"/>
    </location>
</feature>
<dbReference type="EMBL" id="ML120390">
    <property type="protein sequence ID" value="RPA99036.1"/>
    <property type="molecule type" value="Genomic_DNA"/>
</dbReference>
<accession>A0A3N4JLI5</accession>
<dbReference type="OrthoDB" id="5373420at2759"/>
<evidence type="ECO:0000256" key="1">
    <source>
        <dbReference type="SAM" id="MobiDB-lite"/>
    </source>
</evidence>
<dbReference type="AlphaFoldDB" id="A0A3N4JLI5"/>
<organism evidence="3 4">
    <name type="scientific">Choiromyces venosus 120613-1</name>
    <dbReference type="NCBI Taxonomy" id="1336337"/>
    <lineage>
        <taxon>Eukaryota</taxon>
        <taxon>Fungi</taxon>
        <taxon>Dikarya</taxon>
        <taxon>Ascomycota</taxon>
        <taxon>Pezizomycotina</taxon>
        <taxon>Pezizomycetes</taxon>
        <taxon>Pezizales</taxon>
        <taxon>Tuberaceae</taxon>
        <taxon>Choiromyces</taxon>
    </lineage>
</organism>
<dbReference type="InterPro" id="IPR009686">
    <property type="entry name" value="Senescence/spartin_C"/>
</dbReference>
<reference evidence="3 4" key="1">
    <citation type="journal article" date="2018" name="Nat. Ecol. Evol.">
        <title>Pezizomycetes genomes reveal the molecular basis of ectomycorrhizal truffle lifestyle.</title>
        <authorList>
            <person name="Murat C."/>
            <person name="Payen T."/>
            <person name="Noel B."/>
            <person name="Kuo A."/>
            <person name="Morin E."/>
            <person name="Chen J."/>
            <person name="Kohler A."/>
            <person name="Krizsan K."/>
            <person name="Balestrini R."/>
            <person name="Da Silva C."/>
            <person name="Montanini B."/>
            <person name="Hainaut M."/>
            <person name="Levati E."/>
            <person name="Barry K.W."/>
            <person name="Belfiori B."/>
            <person name="Cichocki N."/>
            <person name="Clum A."/>
            <person name="Dockter R.B."/>
            <person name="Fauchery L."/>
            <person name="Guy J."/>
            <person name="Iotti M."/>
            <person name="Le Tacon F."/>
            <person name="Lindquist E.A."/>
            <person name="Lipzen A."/>
            <person name="Malagnac F."/>
            <person name="Mello A."/>
            <person name="Molinier V."/>
            <person name="Miyauchi S."/>
            <person name="Poulain J."/>
            <person name="Riccioni C."/>
            <person name="Rubini A."/>
            <person name="Sitrit Y."/>
            <person name="Splivallo R."/>
            <person name="Traeger S."/>
            <person name="Wang M."/>
            <person name="Zifcakova L."/>
            <person name="Wipf D."/>
            <person name="Zambonelli A."/>
            <person name="Paolocci F."/>
            <person name="Nowrousian M."/>
            <person name="Ottonello S."/>
            <person name="Baldrian P."/>
            <person name="Spatafora J.W."/>
            <person name="Henrissat B."/>
            <person name="Nagy L.G."/>
            <person name="Aury J.M."/>
            <person name="Wincker P."/>
            <person name="Grigoriev I.V."/>
            <person name="Bonfante P."/>
            <person name="Martin F.M."/>
        </authorList>
    </citation>
    <scope>NUCLEOTIDE SEQUENCE [LARGE SCALE GENOMIC DNA]</scope>
    <source>
        <strain evidence="3 4">120613-1</strain>
    </source>
</reference>
<feature type="compositionally biased region" description="Low complexity" evidence="1">
    <location>
        <begin position="64"/>
        <end position="89"/>
    </location>
</feature>
<dbReference type="Pfam" id="PF06911">
    <property type="entry name" value="Senescence"/>
    <property type="match status" value="1"/>
</dbReference>
<proteinExistence type="predicted"/>
<protein>
    <recommendedName>
        <fullName evidence="2">Senescence domain-containing protein</fullName>
    </recommendedName>
</protein>
<name>A0A3N4JLI5_9PEZI</name>
<evidence type="ECO:0000313" key="4">
    <source>
        <dbReference type="Proteomes" id="UP000276215"/>
    </source>
</evidence>
<dbReference type="Proteomes" id="UP000276215">
    <property type="component" value="Unassembled WGS sequence"/>
</dbReference>
<sequence>MTLLLSIPNVTAVQIVDKTKIPLTTSTLSISLPPPAASTSSKATATTEAKLLLSIPPLTIPLTPTSLAGSKPPSTYLVTTPLPSSSSSSDDNKQQQPQTAFIELSIPPDSPHLLRFEEILVEHGFLEKGLVADADEVATAVRSAAATGAEKISGATQERLVNRDGVEPDEETRFSEVTRKTVHGGAEVTGKIASVARRVDEAASGAAFEAGEWVGEKVGGVMPASTTATPGTTEKSLPREAVSQGIDAVGVAAGGVGEGASHITSTLATSTSKIAEHEHGAEAKDLIDTSCQTAGNIGQVAVDATVGTSAAWHVGEAGVAAARSGAK</sequence>